<evidence type="ECO:0000259" key="1">
    <source>
        <dbReference type="Pfam" id="PF14216"/>
    </source>
</evidence>
<dbReference type="Proteomes" id="UP000501568">
    <property type="component" value="Chromosome"/>
</dbReference>
<accession>A0A6G6Y4W3</accession>
<dbReference type="InterPro" id="IPR025475">
    <property type="entry name" value="DUF4326"/>
</dbReference>
<evidence type="ECO:0000313" key="3">
    <source>
        <dbReference type="Proteomes" id="UP000501568"/>
    </source>
</evidence>
<evidence type="ECO:0000313" key="2">
    <source>
        <dbReference type="EMBL" id="QIG79955.1"/>
    </source>
</evidence>
<dbReference type="RefSeq" id="WP_165326958.1">
    <property type="nucleotide sequence ID" value="NZ_CP049109.1"/>
</dbReference>
<proteinExistence type="predicted"/>
<organism evidence="2 3">
    <name type="scientific">Stakelama tenebrarum</name>
    <dbReference type="NCBI Taxonomy" id="2711215"/>
    <lineage>
        <taxon>Bacteria</taxon>
        <taxon>Pseudomonadati</taxon>
        <taxon>Pseudomonadota</taxon>
        <taxon>Alphaproteobacteria</taxon>
        <taxon>Sphingomonadales</taxon>
        <taxon>Sphingomonadaceae</taxon>
        <taxon>Stakelama</taxon>
    </lineage>
</organism>
<sequence length="102" mass="11606">MNASPPIFVGRSSLWNNPFEGRPKIGAERARILYGYWLPGTLHPYVLRCAGFGHDEIDGLERMRKRVVASFDQLRDQRLICRCGNPRTCHRPILARASEAAQ</sequence>
<dbReference type="Pfam" id="PF14216">
    <property type="entry name" value="DUF4326"/>
    <property type="match status" value="1"/>
</dbReference>
<name>A0A6G6Y4W3_9SPHN</name>
<gene>
    <name evidence="2" type="ORF">G5C33_09320</name>
</gene>
<protein>
    <submittedName>
        <fullName evidence="2">DUF4326 domain-containing protein</fullName>
    </submittedName>
</protein>
<feature type="domain" description="DUF4326" evidence="1">
    <location>
        <begin position="7"/>
        <end position="95"/>
    </location>
</feature>
<dbReference type="EMBL" id="CP049109">
    <property type="protein sequence ID" value="QIG79955.1"/>
    <property type="molecule type" value="Genomic_DNA"/>
</dbReference>
<keyword evidence="3" id="KW-1185">Reference proteome</keyword>
<dbReference type="KEGG" id="spzr:G5C33_09320"/>
<dbReference type="AlphaFoldDB" id="A0A6G6Y4W3"/>
<reference evidence="2 3" key="1">
    <citation type="submission" date="2020-02" db="EMBL/GenBank/DDBJ databases">
        <authorList>
            <person name="Zheng R.K."/>
            <person name="Sun C.M."/>
        </authorList>
    </citation>
    <scope>NUCLEOTIDE SEQUENCE [LARGE SCALE GENOMIC DNA]</scope>
    <source>
        <strain evidence="3">zrk23</strain>
    </source>
</reference>